<gene>
    <name evidence="2" type="ORF">CLF_111328</name>
</gene>
<evidence type="ECO:0000313" key="3">
    <source>
        <dbReference type="Proteomes" id="UP000008909"/>
    </source>
</evidence>
<reference key="2">
    <citation type="submission" date="2011-10" db="EMBL/GenBank/DDBJ databases">
        <title>The genome and transcriptome sequence of Clonorchis sinensis provide insights into the carcinogenic liver fluke.</title>
        <authorList>
            <person name="Wang X."/>
            <person name="Huang Y."/>
            <person name="Chen W."/>
            <person name="Liu H."/>
            <person name="Guo L."/>
            <person name="Chen Y."/>
            <person name="Luo F."/>
            <person name="Zhou W."/>
            <person name="Sun J."/>
            <person name="Mao Q."/>
            <person name="Liang P."/>
            <person name="Zhou C."/>
            <person name="Tian Y."/>
            <person name="Men J."/>
            <person name="Lv X."/>
            <person name="Huang L."/>
            <person name="Zhou J."/>
            <person name="Hu Y."/>
            <person name="Li R."/>
            <person name="Zhang F."/>
            <person name="Lei H."/>
            <person name="Li X."/>
            <person name="Hu X."/>
            <person name="Liang C."/>
            <person name="Xu J."/>
            <person name="Wu Z."/>
            <person name="Yu X."/>
        </authorList>
    </citation>
    <scope>NUCLEOTIDE SEQUENCE</scope>
    <source>
        <strain>Henan</strain>
    </source>
</reference>
<evidence type="ECO:0000313" key="2">
    <source>
        <dbReference type="EMBL" id="GAA56659.1"/>
    </source>
</evidence>
<evidence type="ECO:0000256" key="1">
    <source>
        <dbReference type="SAM" id="MobiDB-lite"/>
    </source>
</evidence>
<keyword evidence="3" id="KW-1185">Reference proteome</keyword>
<keyword evidence="2" id="KW-0067">ATP-binding</keyword>
<feature type="compositionally biased region" description="Basic and acidic residues" evidence="1">
    <location>
        <begin position="161"/>
        <end position="178"/>
    </location>
</feature>
<dbReference type="EMBL" id="DF144330">
    <property type="protein sequence ID" value="GAA56659.1"/>
    <property type="molecule type" value="Genomic_DNA"/>
</dbReference>
<dbReference type="GO" id="GO:0005524">
    <property type="term" value="F:ATP binding"/>
    <property type="evidence" value="ECO:0007669"/>
    <property type="project" value="UniProtKB-KW"/>
</dbReference>
<sequence length="178" mass="20496">MPWERFDLNRYRPRKVRTNRLATERLADPDVRRTYQNRLLGSLPNAPPSDVNAYWDEIATSLHSAGNFACDTAPPGALKHWISDRTVALLKSRRNIPAGPEHNLVRRIIRRQVKASVQADREVWWTQKAKEMEEAHKSGNARKLFQLIRATGPRKPPVSETIKDRNGVTISNKEERLD</sequence>
<name>G7YUM9_CLOSI</name>
<dbReference type="AlphaFoldDB" id="G7YUM9"/>
<protein>
    <submittedName>
        <fullName evidence="2">ATP-binding cassette transporter</fullName>
    </submittedName>
</protein>
<keyword evidence="2" id="KW-0547">Nucleotide-binding</keyword>
<organism evidence="2 3">
    <name type="scientific">Clonorchis sinensis</name>
    <name type="common">Chinese liver fluke</name>
    <dbReference type="NCBI Taxonomy" id="79923"/>
    <lineage>
        <taxon>Eukaryota</taxon>
        <taxon>Metazoa</taxon>
        <taxon>Spiralia</taxon>
        <taxon>Lophotrochozoa</taxon>
        <taxon>Platyhelminthes</taxon>
        <taxon>Trematoda</taxon>
        <taxon>Digenea</taxon>
        <taxon>Opisthorchiida</taxon>
        <taxon>Opisthorchiata</taxon>
        <taxon>Opisthorchiidae</taxon>
        <taxon>Clonorchis</taxon>
    </lineage>
</organism>
<reference evidence="2" key="1">
    <citation type="journal article" date="2011" name="Genome Biol.">
        <title>The draft genome of the carcinogenic human liver fluke Clonorchis sinensis.</title>
        <authorList>
            <person name="Wang X."/>
            <person name="Chen W."/>
            <person name="Huang Y."/>
            <person name="Sun J."/>
            <person name="Men J."/>
            <person name="Liu H."/>
            <person name="Luo F."/>
            <person name="Guo L."/>
            <person name="Lv X."/>
            <person name="Deng C."/>
            <person name="Zhou C."/>
            <person name="Fan Y."/>
            <person name="Li X."/>
            <person name="Huang L."/>
            <person name="Hu Y."/>
            <person name="Liang C."/>
            <person name="Hu X."/>
            <person name="Xu J."/>
            <person name="Yu X."/>
        </authorList>
    </citation>
    <scope>NUCLEOTIDE SEQUENCE [LARGE SCALE GENOMIC DNA]</scope>
    <source>
        <strain evidence="2">Henan</strain>
    </source>
</reference>
<feature type="region of interest" description="Disordered" evidence="1">
    <location>
        <begin position="152"/>
        <end position="178"/>
    </location>
</feature>
<dbReference type="Proteomes" id="UP000008909">
    <property type="component" value="Unassembled WGS sequence"/>
</dbReference>
<proteinExistence type="predicted"/>
<accession>G7YUM9</accession>